<evidence type="ECO:0000256" key="1">
    <source>
        <dbReference type="SAM" id="Phobius"/>
    </source>
</evidence>
<evidence type="ECO:0000313" key="2">
    <source>
        <dbReference type="EMBL" id="RYC66257.1"/>
    </source>
</evidence>
<sequence length="124" mass="14195">MKTYEKRIDVEREKVTQDYARFRDRQYLLAFCGGIIGLFGCDFKDLKSRFLLITGLAGIATSIFIGNKAKDCKKQAVKLGPQEIVLPRSSARLEDLPDFGEKANISWREAVRSNDYTEIEPMNR</sequence>
<keyword evidence="1" id="KW-0472">Membrane</keyword>
<keyword evidence="1" id="KW-1133">Transmembrane helix</keyword>
<gene>
    <name evidence="2" type="ORF">EQG79_30610</name>
</gene>
<feature type="transmembrane region" description="Helical" evidence="1">
    <location>
        <begin position="50"/>
        <end position="66"/>
    </location>
</feature>
<accession>A0A4Q2UBG0</accession>
<organism evidence="2 3">
    <name type="scientific">Spirosoma sordidisoli</name>
    <dbReference type="NCBI Taxonomy" id="2502893"/>
    <lineage>
        <taxon>Bacteria</taxon>
        <taxon>Pseudomonadati</taxon>
        <taxon>Bacteroidota</taxon>
        <taxon>Cytophagia</taxon>
        <taxon>Cytophagales</taxon>
        <taxon>Cytophagaceae</taxon>
        <taxon>Spirosoma</taxon>
    </lineage>
</organism>
<name>A0A4Q2UBG0_9BACT</name>
<comment type="caution">
    <text evidence="2">The sequence shown here is derived from an EMBL/GenBank/DDBJ whole genome shotgun (WGS) entry which is preliminary data.</text>
</comment>
<feature type="transmembrane region" description="Helical" evidence="1">
    <location>
        <begin position="26"/>
        <end position="43"/>
    </location>
</feature>
<dbReference type="Proteomes" id="UP000290407">
    <property type="component" value="Unassembled WGS sequence"/>
</dbReference>
<protein>
    <submittedName>
        <fullName evidence="2">Uncharacterized protein</fullName>
    </submittedName>
</protein>
<keyword evidence="3" id="KW-1185">Reference proteome</keyword>
<dbReference type="EMBL" id="SBLB01000018">
    <property type="protein sequence ID" value="RYC66257.1"/>
    <property type="molecule type" value="Genomic_DNA"/>
</dbReference>
<dbReference type="AlphaFoldDB" id="A0A4Q2UBG0"/>
<proteinExistence type="predicted"/>
<evidence type="ECO:0000313" key="3">
    <source>
        <dbReference type="Proteomes" id="UP000290407"/>
    </source>
</evidence>
<reference evidence="2 3" key="1">
    <citation type="submission" date="2019-01" db="EMBL/GenBank/DDBJ databases">
        <title>Spirosoma flava sp. nov., a propanil-degrading bacterium isolated from herbicide-contaminated soil.</title>
        <authorList>
            <person name="Zhang L."/>
            <person name="Jiang J.-D."/>
        </authorList>
    </citation>
    <scope>NUCLEOTIDE SEQUENCE [LARGE SCALE GENOMIC DNA]</scope>
    <source>
        <strain evidence="2 3">TY50</strain>
    </source>
</reference>
<dbReference type="RefSeq" id="WP_129607025.1">
    <property type="nucleotide sequence ID" value="NZ_SBLB01000018.1"/>
</dbReference>
<keyword evidence="1" id="KW-0812">Transmembrane</keyword>